<dbReference type="InterPro" id="IPR044965">
    <property type="entry name" value="Glyco_hydro_17_plant"/>
</dbReference>
<name>A0ABD1FPE7_SALDI</name>
<keyword evidence="2" id="KW-0378">Hydrolase</keyword>
<keyword evidence="5" id="KW-0732">Signal</keyword>
<accession>A0ABD1FPE7</accession>
<dbReference type="Gene3D" id="3.20.20.80">
    <property type="entry name" value="Glycosidases"/>
    <property type="match status" value="1"/>
</dbReference>
<evidence type="ECO:0000256" key="2">
    <source>
        <dbReference type="ARBA" id="ARBA00022801"/>
    </source>
</evidence>
<keyword evidence="3" id="KW-0326">Glycosidase</keyword>
<protein>
    <submittedName>
        <fullName evidence="6">Glucan endo-1,3-beta-glucosidase-like</fullName>
    </submittedName>
</protein>
<dbReference type="Pfam" id="PF00332">
    <property type="entry name" value="Glyco_hydro_17"/>
    <property type="match status" value="2"/>
</dbReference>
<comment type="similarity">
    <text evidence="1 4">Belongs to the glycosyl hydrolase 17 family.</text>
</comment>
<evidence type="ECO:0000313" key="6">
    <source>
        <dbReference type="EMBL" id="KAL1533713.1"/>
    </source>
</evidence>
<evidence type="ECO:0000256" key="3">
    <source>
        <dbReference type="ARBA" id="ARBA00023295"/>
    </source>
</evidence>
<feature type="signal peptide" evidence="5">
    <location>
        <begin position="1"/>
        <end position="28"/>
    </location>
</feature>
<dbReference type="SUPFAM" id="SSF51445">
    <property type="entry name" value="(Trans)glycosidases"/>
    <property type="match status" value="1"/>
</dbReference>
<evidence type="ECO:0000256" key="5">
    <source>
        <dbReference type="SAM" id="SignalP"/>
    </source>
</evidence>
<evidence type="ECO:0000256" key="4">
    <source>
        <dbReference type="RuleBase" id="RU004335"/>
    </source>
</evidence>
<reference evidence="6 7" key="1">
    <citation type="submission" date="2024-06" db="EMBL/GenBank/DDBJ databases">
        <title>A chromosome level genome sequence of Diviner's sage (Salvia divinorum).</title>
        <authorList>
            <person name="Ford S.A."/>
            <person name="Ro D.-K."/>
            <person name="Ness R.W."/>
            <person name="Phillips M.A."/>
        </authorList>
    </citation>
    <scope>NUCLEOTIDE SEQUENCE [LARGE SCALE GENOMIC DNA]</scope>
    <source>
        <strain evidence="6">SAF-2024a</strain>
        <tissue evidence="6">Leaf</tissue>
    </source>
</reference>
<proteinExistence type="inferred from homology"/>
<feature type="chain" id="PRO_5044805636" evidence="5">
    <location>
        <begin position="29"/>
        <end position="376"/>
    </location>
</feature>
<sequence length="376" mass="42149">MATTLNHFITTMLILGLLVTISLDFTVAQIGVCYGRMGNDLISPRQVVDLYKRHNIKRMRTYDADAAILEPLRGSGIELNVVITNGYLECLAKEPNKAYEWVRDHVHNYPDVDLRYISVGNEVNPADSATAVYAPFVLPAMRNVYREVCRAGFGKRVKVTTTVGMNTLGASYPPEDTEFLGEVKPYLRPIVAFMVRTGAPFMANVYPYFAYSQNENINIGYALLESGHGIKINGVYYDNLFYAMVDAVYAAVERMVESPSLKTARGVYNRTLEKKGKNNKIGPKAESESNQDILTVLVTETGHPTHGGNKANMRNAKIYNQNLVEIVEGGTPRHPEPIETYIFALFNENEKPGAETERHFGLFYPNGQPKYDINFH</sequence>
<dbReference type="PANTHER" id="PTHR32227">
    <property type="entry name" value="GLUCAN ENDO-1,3-BETA-GLUCOSIDASE BG1-RELATED-RELATED"/>
    <property type="match status" value="1"/>
</dbReference>
<evidence type="ECO:0000256" key="1">
    <source>
        <dbReference type="ARBA" id="ARBA00008773"/>
    </source>
</evidence>
<organism evidence="6 7">
    <name type="scientific">Salvia divinorum</name>
    <name type="common">Maria pastora</name>
    <name type="synonym">Diviner's sage</name>
    <dbReference type="NCBI Taxonomy" id="28513"/>
    <lineage>
        <taxon>Eukaryota</taxon>
        <taxon>Viridiplantae</taxon>
        <taxon>Streptophyta</taxon>
        <taxon>Embryophyta</taxon>
        <taxon>Tracheophyta</taxon>
        <taxon>Spermatophyta</taxon>
        <taxon>Magnoliopsida</taxon>
        <taxon>eudicotyledons</taxon>
        <taxon>Gunneridae</taxon>
        <taxon>Pentapetalae</taxon>
        <taxon>asterids</taxon>
        <taxon>lamiids</taxon>
        <taxon>Lamiales</taxon>
        <taxon>Lamiaceae</taxon>
        <taxon>Nepetoideae</taxon>
        <taxon>Mentheae</taxon>
        <taxon>Salviinae</taxon>
        <taxon>Salvia</taxon>
        <taxon>Salvia subgen. Calosphace</taxon>
    </lineage>
</organism>
<evidence type="ECO:0000313" key="7">
    <source>
        <dbReference type="Proteomes" id="UP001567538"/>
    </source>
</evidence>
<dbReference type="GO" id="GO:0016798">
    <property type="term" value="F:hydrolase activity, acting on glycosyl bonds"/>
    <property type="evidence" value="ECO:0007669"/>
    <property type="project" value="UniProtKB-KW"/>
</dbReference>
<dbReference type="AlphaFoldDB" id="A0ABD1FPE7"/>
<dbReference type="EMBL" id="JBEAFC010000014">
    <property type="protein sequence ID" value="KAL1533713.1"/>
    <property type="molecule type" value="Genomic_DNA"/>
</dbReference>
<keyword evidence="7" id="KW-1185">Reference proteome</keyword>
<gene>
    <name evidence="6" type="ORF">AAHA92_33562</name>
</gene>
<comment type="caution">
    <text evidence="6">The sequence shown here is derived from an EMBL/GenBank/DDBJ whole genome shotgun (WGS) entry which is preliminary data.</text>
</comment>
<dbReference type="InterPro" id="IPR017853">
    <property type="entry name" value="GH"/>
</dbReference>
<dbReference type="Proteomes" id="UP001567538">
    <property type="component" value="Unassembled WGS sequence"/>
</dbReference>
<dbReference type="InterPro" id="IPR000490">
    <property type="entry name" value="Glyco_hydro_17"/>
</dbReference>